<proteinExistence type="predicted"/>
<gene>
    <name evidence="3" type="ORF">BDEG_27428</name>
</gene>
<reference evidence="3 4" key="2">
    <citation type="submission" date="2016-05" db="EMBL/GenBank/DDBJ databases">
        <title>Lineage-specific infection strategies underlie the spectrum of fungal disease in amphibians.</title>
        <authorList>
            <person name="Cuomo C.A."/>
            <person name="Farrer R.A."/>
            <person name="James T."/>
            <person name="Longcore J."/>
            <person name="Birren B."/>
        </authorList>
    </citation>
    <scope>NUCLEOTIDE SEQUENCE [LARGE SCALE GENOMIC DNA]</scope>
    <source>
        <strain evidence="3 4">JEL423</strain>
    </source>
</reference>
<organism evidence="3 4">
    <name type="scientific">Batrachochytrium dendrobatidis (strain JEL423)</name>
    <dbReference type="NCBI Taxonomy" id="403673"/>
    <lineage>
        <taxon>Eukaryota</taxon>
        <taxon>Fungi</taxon>
        <taxon>Fungi incertae sedis</taxon>
        <taxon>Chytridiomycota</taxon>
        <taxon>Chytridiomycota incertae sedis</taxon>
        <taxon>Chytridiomycetes</taxon>
        <taxon>Rhizophydiales</taxon>
        <taxon>Rhizophydiales incertae sedis</taxon>
        <taxon>Batrachochytrium</taxon>
    </lineage>
</organism>
<evidence type="ECO:0000256" key="1">
    <source>
        <dbReference type="SAM" id="MobiDB-lite"/>
    </source>
</evidence>
<evidence type="ECO:0000313" key="3">
    <source>
        <dbReference type="EMBL" id="OAJ44162.1"/>
    </source>
</evidence>
<keyword evidence="2" id="KW-0732">Signal</keyword>
<dbReference type="EMBL" id="DS022311">
    <property type="protein sequence ID" value="OAJ44162.1"/>
    <property type="molecule type" value="Genomic_DNA"/>
</dbReference>
<name>A0A177WWA4_BATDL</name>
<dbReference type="Proteomes" id="UP000077115">
    <property type="component" value="Unassembled WGS sequence"/>
</dbReference>
<feature type="compositionally biased region" description="Polar residues" evidence="1">
    <location>
        <begin position="238"/>
        <end position="249"/>
    </location>
</feature>
<dbReference type="VEuPathDB" id="FungiDB:BDEG_27428"/>
<evidence type="ECO:0000313" key="4">
    <source>
        <dbReference type="Proteomes" id="UP000077115"/>
    </source>
</evidence>
<protein>
    <submittedName>
        <fullName evidence="3">Uncharacterized protein</fullName>
    </submittedName>
</protein>
<dbReference type="STRING" id="403673.A0A177WWA4"/>
<feature type="region of interest" description="Disordered" evidence="1">
    <location>
        <begin position="226"/>
        <end position="249"/>
    </location>
</feature>
<accession>A0A177WWA4</accession>
<feature type="signal peptide" evidence="2">
    <location>
        <begin position="1"/>
        <end position="20"/>
    </location>
</feature>
<feature type="chain" id="PRO_5008077941" evidence="2">
    <location>
        <begin position="21"/>
        <end position="290"/>
    </location>
</feature>
<reference evidence="3 4" key="1">
    <citation type="submission" date="2006-10" db="EMBL/GenBank/DDBJ databases">
        <title>The Genome Sequence of Batrachochytrium dendrobatidis JEL423.</title>
        <authorList>
            <consortium name="The Broad Institute Genome Sequencing Platform"/>
            <person name="Birren B."/>
            <person name="Lander E."/>
            <person name="Galagan J."/>
            <person name="Cuomo C."/>
            <person name="Devon K."/>
            <person name="Jaffe D."/>
            <person name="Butler J."/>
            <person name="Alvarez P."/>
            <person name="Gnerre S."/>
            <person name="Grabherr M."/>
            <person name="Kleber M."/>
            <person name="Mauceli E."/>
            <person name="Brockman W."/>
            <person name="Young S."/>
            <person name="LaButti K."/>
            <person name="Sykes S."/>
            <person name="DeCaprio D."/>
            <person name="Crawford M."/>
            <person name="Koehrsen M."/>
            <person name="Engels R."/>
            <person name="Montgomery P."/>
            <person name="Pearson M."/>
            <person name="Howarth C."/>
            <person name="Larson L."/>
            <person name="White J."/>
            <person name="O'Leary S."/>
            <person name="Kodira C."/>
            <person name="Zeng Q."/>
            <person name="Yandava C."/>
            <person name="Alvarado L."/>
            <person name="Longcore J."/>
            <person name="James T."/>
        </authorList>
    </citation>
    <scope>NUCLEOTIDE SEQUENCE [LARGE SCALE GENOMIC DNA]</scope>
    <source>
        <strain evidence="3 4">JEL423</strain>
    </source>
</reference>
<sequence length="290" mass="33076">MKLPIAVLSSILLVCSVTIANPVFSTVATTPKYGPSSNPNTSGINLSSRVPLSAKTKNFLREYSKRKHDHDRHTKECELIDLQLEDQQNLVKRLGERFGNLRLEFHKNSRDRSKYMDMMKKLEREIAEGYSKIADLQRKKNKCILEQTHVNQQLDFAKINLIKLVSRKTLDLESLDSQLLPILSHPPVKQYLEGLCGGEQSSACSDEQQKQRFTLEELNFEDFEDIDLNDPSDEKQRQNPQPQSGFSSFGQRFTSLGERAYSGVRNVVSRLGDGLRSLVERLRCGNRSEC</sequence>
<evidence type="ECO:0000256" key="2">
    <source>
        <dbReference type="SAM" id="SignalP"/>
    </source>
</evidence>
<dbReference type="AlphaFoldDB" id="A0A177WWA4"/>